<organism evidence="1 2">
    <name type="scientific">Clunio marinus</name>
    <dbReference type="NCBI Taxonomy" id="568069"/>
    <lineage>
        <taxon>Eukaryota</taxon>
        <taxon>Metazoa</taxon>
        <taxon>Ecdysozoa</taxon>
        <taxon>Arthropoda</taxon>
        <taxon>Hexapoda</taxon>
        <taxon>Insecta</taxon>
        <taxon>Pterygota</taxon>
        <taxon>Neoptera</taxon>
        <taxon>Endopterygota</taxon>
        <taxon>Diptera</taxon>
        <taxon>Nematocera</taxon>
        <taxon>Chironomoidea</taxon>
        <taxon>Chironomidae</taxon>
        <taxon>Clunio</taxon>
    </lineage>
</organism>
<protein>
    <submittedName>
        <fullName evidence="1">CLUMA_CG017045, isoform A</fullName>
    </submittedName>
</protein>
<dbReference type="OrthoDB" id="10299232at2759"/>
<dbReference type="Proteomes" id="UP000183832">
    <property type="component" value="Unassembled WGS sequence"/>
</dbReference>
<accession>A0A1J1IWH9</accession>
<proteinExistence type="predicted"/>
<evidence type="ECO:0000313" key="1">
    <source>
        <dbReference type="EMBL" id="CRL03924.1"/>
    </source>
</evidence>
<dbReference type="EMBL" id="CVRI01000060">
    <property type="protein sequence ID" value="CRL03924.1"/>
    <property type="molecule type" value="Genomic_DNA"/>
</dbReference>
<evidence type="ECO:0000313" key="2">
    <source>
        <dbReference type="Proteomes" id="UP000183832"/>
    </source>
</evidence>
<dbReference type="AlphaFoldDB" id="A0A1J1IWH9"/>
<sequence length="93" mass="11142">MASESFATVTNLLSSIETEYEASRELNQEQIEKLFEELKKFENWQHAIKEFTWMFGLGEEQRHIVEKKECRKVYLVDFKACHKFLNNFISCQD</sequence>
<reference evidence="1 2" key="1">
    <citation type="submission" date="2015-04" db="EMBL/GenBank/DDBJ databases">
        <authorList>
            <person name="Syromyatnikov M.Y."/>
            <person name="Popov V.N."/>
        </authorList>
    </citation>
    <scope>NUCLEOTIDE SEQUENCE [LARGE SCALE GENOMIC DNA]</scope>
</reference>
<gene>
    <name evidence="1" type="ORF">CLUMA_CG017045</name>
</gene>
<name>A0A1J1IWH9_9DIPT</name>
<keyword evidence="2" id="KW-1185">Reference proteome</keyword>